<dbReference type="HAMAP" id="MF_00523">
    <property type="entry name" value="LpxD"/>
    <property type="match status" value="1"/>
</dbReference>
<dbReference type="PANTHER" id="PTHR43378:SF2">
    <property type="entry name" value="UDP-3-O-ACYLGLUCOSAMINE N-ACYLTRANSFERASE 1, MITOCHONDRIAL-RELATED"/>
    <property type="match status" value="1"/>
</dbReference>
<feature type="coiled-coil region" evidence="8">
    <location>
        <begin position="318"/>
        <end position="345"/>
    </location>
</feature>
<dbReference type="GO" id="GO:0009245">
    <property type="term" value="P:lipid A biosynthetic process"/>
    <property type="evidence" value="ECO:0007669"/>
    <property type="project" value="UniProtKB-UniRule"/>
</dbReference>
<dbReference type="InterPro" id="IPR011004">
    <property type="entry name" value="Trimer_LpxA-like_sf"/>
</dbReference>
<comment type="function">
    <text evidence="7">Catalyzes the N-acylation of UDP-3-O-acylglucosamine using 3-hydroxyacyl-ACP as the acyl donor. Is involved in the biosynthesis of lipid A, a phosphorylated glycolipid that anchors the lipopolysaccharide to the outer membrane of the cell.</text>
</comment>
<dbReference type="Pfam" id="PF04613">
    <property type="entry name" value="LpxD"/>
    <property type="match status" value="1"/>
</dbReference>
<dbReference type="InterPro" id="IPR001451">
    <property type="entry name" value="Hexapep"/>
</dbReference>
<evidence type="ECO:0000256" key="8">
    <source>
        <dbReference type="SAM" id="Coils"/>
    </source>
</evidence>
<keyword evidence="11" id="KW-1185">Reference proteome</keyword>
<proteinExistence type="inferred from homology"/>
<keyword evidence="4 7" id="KW-0677">Repeat</keyword>
<dbReference type="GO" id="GO:0016410">
    <property type="term" value="F:N-acyltransferase activity"/>
    <property type="evidence" value="ECO:0007669"/>
    <property type="project" value="InterPro"/>
</dbReference>
<comment type="pathway">
    <text evidence="7">Bacterial outer membrane biogenesis; LPS lipid A biosynthesis.</text>
</comment>
<dbReference type="Gene3D" id="2.160.10.10">
    <property type="entry name" value="Hexapeptide repeat proteins"/>
    <property type="match status" value="1"/>
</dbReference>
<dbReference type="EMBL" id="WPIK01000001">
    <property type="protein sequence ID" value="MVN20166.1"/>
    <property type="molecule type" value="Genomic_DNA"/>
</dbReference>
<sequence length="353" mass="38215">MQFTALELSLLLNGTVEGKPEVTVNQLAKIEEAEEGCLSFLANPKYEQFLYTTKASVVIVNNDQLLAEPINTTLIRVENPYIAISVLLEKYNQSKLAKAGIEQPCFIHPSAQIGQDVYIGAFTYIGPNVKIGNNCRIYPNSYLADDVQLGSNVTLFAGVKIYFDCIIGNNVIVHSGVIVGGDGFGFAPQGDGSYQKISQIGNVIIEDDVEIGANTTIDRATMGSTIIRKGVKLDNLIQIAHNVEIGCNTVVAAQTGISGSTKIGENVILGGQVGVVGHISVAKGSQVQAKSGISRSINEENKKWAGAPATHYQEHMRSQVMVNRLPEIEKKIKELEKKLTELQHVSVQHDLKP</sequence>
<feature type="domain" description="UDP-3-O-[3-hydroxymyristoyl] glucosamine N-acyltransferase non-repeat region" evidence="9">
    <location>
        <begin position="22"/>
        <end position="89"/>
    </location>
</feature>
<dbReference type="RefSeq" id="WP_157563281.1">
    <property type="nucleotide sequence ID" value="NZ_WPIK01000001.1"/>
</dbReference>
<organism evidence="10 11">
    <name type="scientific">Mucilaginibacter arboris</name>
    <dbReference type="NCBI Taxonomy" id="2682090"/>
    <lineage>
        <taxon>Bacteria</taxon>
        <taxon>Pseudomonadati</taxon>
        <taxon>Bacteroidota</taxon>
        <taxon>Sphingobacteriia</taxon>
        <taxon>Sphingobacteriales</taxon>
        <taxon>Sphingobacteriaceae</taxon>
        <taxon>Mucilaginibacter</taxon>
    </lineage>
</organism>
<dbReference type="InterPro" id="IPR007691">
    <property type="entry name" value="LpxD"/>
</dbReference>
<dbReference type="PANTHER" id="PTHR43378">
    <property type="entry name" value="UDP-3-O-ACYLGLUCOSAMINE N-ACYLTRANSFERASE"/>
    <property type="match status" value="1"/>
</dbReference>
<evidence type="ECO:0000259" key="9">
    <source>
        <dbReference type="Pfam" id="PF04613"/>
    </source>
</evidence>
<feature type="active site" description="Proton acceptor" evidence="7">
    <location>
        <position position="241"/>
    </location>
</feature>
<keyword evidence="2 7" id="KW-0441">Lipid A biosynthesis</keyword>
<keyword evidence="8" id="KW-0175">Coiled coil</keyword>
<dbReference type="Gene3D" id="3.40.1390.10">
    <property type="entry name" value="MurE/MurF, N-terminal domain"/>
    <property type="match status" value="1"/>
</dbReference>
<evidence type="ECO:0000256" key="2">
    <source>
        <dbReference type="ARBA" id="ARBA00022556"/>
    </source>
</evidence>
<dbReference type="NCBIfam" id="NF002060">
    <property type="entry name" value="PRK00892.1"/>
    <property type="match status" value="1"/>
</dbReference>
<gene>
    <name evidence="7 10" type="primary">lpxD</name>
    <name evidence="10" type="ORF">GO621_01280</name>
</gene>
<evidence type="ECO:0000256" key="4">
    <source>
        <dbReference type="ARBA" id="ARBA00022737"/>
    </source>
</evidence>
<evidence type="ECO:0000256" key="3">
    <source>
        <dbReference type="ARBA" id="ARBA00022679"/>
    </source>
</evidence>
<dbReference type="Pfam" id="PF00132">
    <property type="entry name" value="Hexapep"/>
    <property type="match status" value="1"/>
</dbReference>
<keyword evidence="5 7" id="KW-0443">Lipid metabolism</keyword>
<dbReference type="Proteomes" id="UP000462014">
    <property type="component" value="Unassembled WGS sequence"/>
</dbReference>
<keyword evidence="3 7" id="KW-0808">Transferase</keyword>
<accession>A0A7K1SS71</accession>
<keyword evidence="1 7" id="KW-0444">Lipid biosynthesis</keyword>
<dbReference type="UniPathway" id="UPA00973"/>
<keyword evidence="6 7" id="KW-0012">Acyltransferase</keyword>
<name>A0A7K1SS71_9SPHI</name>
<dbReference type="InterPro" id="IPR020573">
    <property type="entry name" value="UDP_GlcNAc_AcTrfase_non-rep"/>
</dbReference>
<comment type="catalytic activity">
    <reaction evidence="7">
        <text>a UDP-3-O-[(3R)-3-hydroxyacyl]-alpha-D-glucosamine + a (3R)-hydroxyacyl-[ACP] = a UDP-2-N,3-O-bis[(3R)-3-hydroxyacyl]-alpha-D-glucosamine + holo-[ACP] + H(+)</text>
        <dbReference type="Rhea" id="RHEA:53836"/>
        <dbReference type="Rhea" id="RHEA-COMP:9685"/>
        <dbReference type="Rhea" id="RHEA-COMP:9945"/>
        <dbReference type="ChEBI" id="CHEBI:15378"/>
        <dbReference type="ChEBI" id="CHEBI:64479"/>
        <dbReference type="ChEBI" id="CHEBI:78827"/>
        <dbReference type="ChEBI" id="CHEBI:137740"/>
        <dbReference type="ChEBI" id="CHEBI:137748"/>
        <dbReference type="EC" id="2.3.1.191"/>
    </reaction>
</comment>
<evidence type="ECO:0000313" key="10">
    <source>
        <dbReference type="EMBL" id="MVN20166.1"/>
    </source>
</evidence>
<evidence type="ECO:0000256" key="7">
    <source>
        <dbReference type="HAMAP-Rule" id="MF_00523"/>
    </source>
</evidence>
<evidence type="ECO:0000256" key="6">
    <source>
        <dbReference type="ARBA" id="ARBA00023315"/>
    </source>
</evidence>
<evidence type="ECO:0000313" key="11">
    <source>
        <dbReference type="Proteomes" id="UP000462014"/>
    </source>
</evidence>
<dbReference type="AlphaFoldDB" id="A0A7K1SS71"/>
<evidence type="ECO:0000256" key="1">
    <source>
        <dbReference type="ARBA" id="ARBA00022516"/>
    </source>
</evidence>
<reference evidence="10 11" key="1">
    <citation type="submission" date="2019-12" db="EMBL/GenBank/DDBJ databases">
        <title>Mucilaginibacter sp. HMF7410 genome sequencing and assembly.</title>
        <authorList>
            <person name="Kang H."/>
            <person name="Cha I."/>
            <person name="Kim H."/>
            <person name="Joh K."/>
        </authorList>
    </citation>
    <scope>NUCLEOTIDE SEQUENCE [LARGE SCALE GENOMIC DNA]</scope>
    <source>
        <strain evidence="10 11">HMF7410</strain>
    </source>
</reference>
<comment type="similarity">
    <text evidence="7">Belongs to the transferase hexapeptide repeat family. LpxD subfamily.</text>
</comment>
<dbReference type="GO" id="GO:0016020">
    <property type="term" value="C:membrane"/>
    <property type="evidence" value="ECO:0007669"/>
    <property type="project" value="GOC"/>
</dbReference>
<evidence type="ECO:0000256" key="5">
    <source>
        <dbReference type="ARBA" id="ARBA00023098"/>
    </source>
</evidence>
<comment type="caution">
    <text evidence="10">The sequence shown here is derived from an EMBL/GenBank/DDBJ whole genome shotgun (WGS) entry which is preliminary data.</text>
</comment>
<dbReference type="NCBIfam" id="TIGR01853">
    <property type="entry name" value="lipid_A_lpxD"/>
    <property type="match status" value="1"/>
</dbReference>
<protein>
    <recommendedName>
        <fullName evidence="7">UDP-3-O-acylglucosamine N-acyltransferase</fullName>
        <ecNumber evidence="7">2.3.1.191</ecNumber>
    </recommendedName>
</protein>
<dbReference type="SUPFAM" id="SSF51161">
    <property type="entry name" value="Trimeric LpxA-like enzymes"/>
    <property type="match status" value="1"/>
</dbReference>
<dbReference type="GO" id="GO:0103118">
    <property type="term" value="F:UDP-3-O-[(3R)-3-hydroxyacyl]-glucosamine N-acyltransferase activity"/>
    <property type="evidence" value="ECO:0007669"/>
    <property type="project" value="UniProtKB-EC"/>
</dbReference>
<dbReference type="Pfam" id="PF14602">
    <property type="entry name" value="Hexapep_2"/>
    <property type="match status" value="2"/>
</dbReference>
<comment type="subunit">
    <text evidence="7">Homotrimer.</text>
</comment>
<dbReference type="EC" id="2.3.1.191" evidence="7"/>
<dbReference type="CDD" id="cd03352">
    <property type="entry name" value="LbH_LpxD"/>
    <property type="match status" value="1"/>
</dbReference>